<reference evidence="1" key="1">
    <citation type="submission" date="2020-08" db="EMBL/GenBank/DDBJ databases">
        <title>Multicomponent nature underlies the extraordinary mechanical properties of spider dragline silk.</title>
        <authorList>
            <person name="Kono N."/>
            <person name="Nakamura H."/>
            <person name="Mori M."/>
            <person name="Yoshida Y."/>
            <person name="Ohtoshi R."/>
            <person name="Malay A.D."/>
            <person name="Moran D.A.P."/>
            <person name="Tomita M."/>
            <person name="Numata K."/>
            <person name="Arakawa K."/>
        </authorList>
    </citation>
    <scope>NUCLEOTIDE SEQUENCE</scope>
</reference>
<protein>
    <submittedName>
        <fullName evidence="1">Uncharacterized protein</fullName>
    </submittedName>
</protein>
<comment type="caution">
    <text evidence="1">The sequence shown here is derived from an EMBL/GenBank/DDBJ whole genome shotgun (WGS) entry which is preliminary data.</text>
</comment>
<evidence type="ECO:0000313" key="1">
    <source>
        <dbReference type="EMBL" id="GFS99573.1"/>
    </source>
</evidence>
<dbReference type="AlphaFoldDB" id="A0A8X6N7S0"/>
<gene>
    <name evidence="1" type="ORF">NPIL_87041</name>
</gene>
<sequence>MVAGIFLSRKEAPHHIEPLLVSRCWESGSQMSATIGNFDRIVVSSYHSVPKVIVLEQLFTMNIRSMLSPLYLFMDQGSKAGIISDVI</sequence>
<proteinExistence type="predicted"/>
<accession>A0A8X6N7S0</accession>
<dbReference type="EMBL" id="BMAW01055176">
    <property type="protein sequence ID" value="GFS99573.1"/>
    <property type="molecule type" value="Genomic_DNA"/>
</dbReference>
<evidence type="ECO:0000313" key="2">
    <source>
        <dbReference type="Proteomes" id="UP000887013"/>
    </source>
</evidence>
<organism evidence="1 2">
    <name type="scientific">Nephila pilipes</name>
    <name type="common">Giant wood spider</name>
    <name type="synonym">Nephila maculata</name>
    <dbReference type="NCBI Taxonomy" id="299642"/>
    <lineage>
        <taxon>Eukaryota</taxon>
        <taxon>Metazoa</taxon>
        <taxon>Ecdysozoa</taxon>
        <taxon>Arthropoda</taxon>
        <taxon>Chelicerata</taxon>
        <taxon>Arachnida</taxon>
        <taxon>Araneae</taxon>
        <taxon>Araneomorphae</taxon>
        <taxon>Entelegynae</taxon>
        <taxon>Araneoidea</taxon>
        <taxon>Nephilidae</taxon>
        <taxon>Nephila</taxon>
    </lineage>
</organism>
<dbReference type="Proteomes" id="UP000887013">
    <property type="component" value="Unassembled WGS sequence"/>
</dbReference>
<keyword evidence="2" id="KW-1185">Reference proteome</keyword>
<name>A0A8X6N7S0_NEPPI</name>